<proteinExistence type="predicted"/>
<dbReference type="SUPFAM" id="SSF50249">
    <property type="entry name" value="Nucleic acid-binding proteins"/>
    <property type="match status" value="1"/>
</dbReference>
<dbReference type="InterPro" id="IPR002878">
    <property type="entry name" value="ChsH2_C"/>
</dbReference>
<dbReference type="InterPro" id="IPR052513">
    <property type="entry name" value="Thioester_dehydratase-like"/>
</dbReference>
<accession>A0A9Y1BMQ5</accession>
<dbReference type="InterPro" id="IPR012340">
    <property type="entry name" value="NA-bd_OB-fold"/>
</dbReference>
<evidence type="ECO:0000259" key="1">
    <source>
        <dbReference type="Pfam" id="PF01796"/>
    </source>
</evidence>
<dbReference type="Proteomes" id="UP001201020">
    <property type="component" value="Chromosome"/>
</dbReference>
<gene>
    <name evidence="2" type="ORF">K9W45_05455</name>
</gene>
<dbReference type="Pfam" id="PF01796">
    <property type="entry name" value="OB_ChsH2_C"/>
    <property type="match status" value="1"/>
</dbReference>
<dbReference type="PANTHER" id="PTHR34075">
    <property type="entry name" value="BLR3430 PROTEIN"/>
    <property type="match status" value="1"/>
</dbReference>
<reference evidence="2" key="1">
    <citation type="journal article" date="2022" name="Nat. Microbiol.">
        <title>Unique mobile elements and scalable gene flow at the prokaryote-eukaryote boundary revealed by circularized Asgard archaea genomes.</title>
        <authorList>
            <person name="Wu F."/>
            <person name="Speth D.R."/>
            <person name="Philosof A."/>
            <person name="Cremiere A."/>
            <person name="Narayanan A."/>
            <person name="Barco R.A."/>
            <person name="Connon S.A."/>
            <person name="Amend J.P."/>
            <person name="Antoshechkin I.A."/>
            <person name="Orphan V.J."/>
        </authorList>
    </citation>
    <scope>NUCLEOTIDE SEQUENCE</scope>
    <source>
        <strain evidence="2">PM71</strain>
    </source>
</reference>
<dbReference type="AlphaFoldDB" id="A0A9Y1BMQ5"/>
<protein>
    <submittedName>
        <fullName evidence="2">Zn-ribbon domain-containing OB-fold protein</fullName>
    </submittedName>
</protein>
<organism evidence="2">
    <name type="scientific">Candidatus Heimdallarchaeum aukensis</name>
    <dbReference type="NCBI Taxonomy" id="2876573"/>
    <lineage>
        <taxon>Archaea</taxon>
        <taxon>Promethearchaeati</taxon>
        <taxon>Candidatus Heimdallarchaeota</taxon>
        <taxon>Candidatus Heimdallarchaeia (ex Rinke et al. 2021) (nom. nud.)</taxon>
        <taxon>Candidatus Heimdallarchaeales</taxon>
        <taxon>Candidatus Heimdallarchaeaceae</taxon>
        <taxon>Candidatus Heimdallarchaeum</taxon>
    </lineage>
</organism>
<dbReference type="PANTHER" id="PTHR34075:SF5">
    <property type="entry name" value="BLR3430 PROTEIN"/>
    <property type="match status" value="1"/>
</dbReference>
<feature type="domain" description="ChsH2 C-terminal OB-fold" evidence="1">
    <location>
        <begin position="48"/>
        <end position="109"/>
    </location>
</feature>
<sequence>MEPPKIWRERRERYLGIGIICEDCQKKNFPKTRICPDCGSENVKPYKIAERGTLKYFTQIMNTGDELIFNTPYIVGLVELEDGIKVTAQIVDCDFKELRKGMKLEKTFRVLARNGKEGLIKYGFKFRPI</sequence>
<name>A0A9Y1BMQ5_9ARCH</name>
<evidence type="ECO:0000313" key="2">
    <source>
        <dbReference type="EMBL" id="UJG41911.1"/>
    </source>
</evidence>
<dbReference type="EMBL" id="CP084166">
    <property type="protein sequence ID" value="UJG41911.1"/>
    <property type="molecule type" value="Genomic_DNA"/>
</dbReference>